<protein>
    <submittedName>
        <fullName evidence="1">Uncharacterized protein</fullName>
    </submittedName>
</protein>
<sequence length="94" mass="10241">MKTNRFSESFANADAVFNGMYSAELKQLKGLSKEEINAIVPASNSMQTYQALVEVVEKASEDNLSQAQLISKIKSLGTSAIKLAKKIPSWAALF</sequence>
<name>A0A1Y3YZP3_9BACE</name>
<evidence type="ECO:0000313" key="2">
    <source>
        <dbReference type="Proteomes" id="UP000195386"/>
    </source>
</evidence>
<reference evidence="2" key="1">
    <citation type="submission" date="2017-04" db="EMBL/GenBank/DDBJ databases">
        <title>Function of individual gut microbiota members based on whole genome sequencing of pure cultures obtained from chicken caecum.</title>
        <authorList>
            <person name="Medvecky M."/>
            <person name="Cejkova D."/>
            <person name="Polansky O."/>
            <person name="Karasova D."/>
            <person name="Kubasova T."/>
            <person name="Cizek A."/>
            <person name="Rychlik I."/>
        </authorList>
    </citation>
    <scope>NUCLEOTIDE SEQUENCE [LARGE SCALE GENOMIC DNA]</scope>
    <source>
        <strain evidence="2">An43</strain>
    </source>
</reference>
<dbReference type="RefSeq" id="WP_087425239.1">
    <property type="nucleotide sequence ID" value="NZ_NFII01000001.1"/>
</dbReference>
<proteinExistence type="predicted"/>
<organism evidence="1 2">
    <name type="scientific">Bacteroides clarus</name>
    <dbReference type="NCBI Taxonomy" id="626929"/>
    <lineage>
        <taxon>Bacteria</taxon>
        <taxon>Pseudomonadati</taxon>
        <taxon>Bacteroidota</taxon>
        <taxon>Bacteroidia</taxon>
        <taxon>Bacteroidales</taxon>
        <taxon>Bacteroidaceae</taxon>
        <taxon>Bacteroides</taxon>
    </lineage>
</organism>
<comment type="caution">
    <text evidence="1">The sequence shown here is derived from an EMBL/GenBank/DDBJ whole genome shotgun (WGS) entry which is preliminary data.</text>
</comment>
<accession>A0A1Y3YZP3</accession>
<evidence type="ECO:0000313" key="1">
    <source>
        <dbReference type="EMBL" id="OUO03197.1"/>
    </source>
</evidence>
<dbReference type="EMBL" id="NFII01000001">
    <property type="protein sequence ID" value="OUO03197.1"/>
    <property type="molecule type" value="Genomic_DNA"/>
</dbReference>
<dbReference type="Proteomes" id="UP000195386">
    <property type="component" value="Unassembled WGS sequence"/>
</dbReference>
<gene>
    <name evidence="1" type="ORF">B5F97_01925</name>
</gene>
<dbReference type="AlphaFoldDB" id="A0A1Y3YZP3"/>